<organism evidence="8 9">
    <name type="scientific">Nocardia elegans</name>
    <dbReference type="NCBI Taxonomy" id="300029"/>
    <lineage>
        <taxon>Bacteria</taxon>
        <taxon>Bacillati</taxon>
        <taxon>Actinomycetota</taxon>
        <taxon>Actinomycetes</taxon>
        <taxon>Mycobacteriales</taxon>
        <taxon>Nocardiaceae</taxon>
        <taxon>Nocardia</taxon>
    </lineage>
</organism>
<dbReference type="RefSeq" id="WP_324195765.1">
    <property type="nucleotide sequence ID" value="NZ_JADLPS010000018.1"/>
</dbReference>
<dbReference type="Pfam" id="PF01385">
    <property type="entry name" value="OrfB_IS605"/>
    <property type="match status" value="1"/>
</dbReference>
<keyword evidence="8" id="KW-0378">Hydrolase</keyword>
<evidence type="ECO:0000313" key="8">
    <source>
        <dbReference type="EMBL" id="MFF4025220.1"/>
    </source>
</evidence>
<dbReference type="InterPro" id="IPR001959">
    <property type="entry name" value="Transposase"/>
</dbReference>
<evidence type="ECO:0000256" key="4">
    <source>
        <dbReference type="ARBA" id="ARBA00023172"/>
    </source>
</evidence>
<dbReference type="EMBL" id="JBIATK010000006">
    <property type="protein sequence ID" value="MFF4025220.1"/>
    <property type="molecule type" value="Genomic_DNA"/>
</dbReference>
<reference evidence="8 9" key="1">
    <citation type="submission" date="2024-10" db="EMBL/GenBank/DDBJ databases">
        <title>The Natural Products Discovery Center: Release of the First 8490 Sequenced Strains for Exploring Actinobacteria Biosynthetic Diversity.</title>
        <authorList>
            <person name="Kalkreuter E."/>
            <person name="Kautsar S.A."/>
            <person name="Yang D."/>
            <person name="Bader C.D."/>
            <person name="Teijaro C.N."/>
            <person name="Fluegel L."/>
            <person name="Davis C.M."/>
            <person name="Simpson J.R."/>
            <person name="Lauterbach L."/>
            <person name="Steele A.D."/>
            <person name="Gui C."/>
            <person name="Meng S."/>
            <person name="Li G."/>
            <person name="Viehrig K."/>
            <person name="Ye F."/>
            <person name="Su P."/>
            <person name="Kiefer A.F."/>
            <person name="Nichols A."/>
            <person name="Cepeda A.J."/>
            <person name="Yan W."/>
            <person name="Fan B."/>
            <person name="Jiang Y."/>
            <person name="Adhikari A."/>
            <person name="Zheng C.-J."/>
            <person name="Schuster L."/>
            <person name="Cowan T.M."/>
            <person name="Smanski M.J."/>
            <person name="Chevrette M.G."/>
            <person name="De Carvalho L.P.S."/>
            <person name="Shen B."/>
        </authorList>
    </citation>
    <scope>NUCLEOTIDE SEQUENCE [LARGE SCALE GENOMIC DNA]</scope>
    <source>
        <strain evidence="8 9">NPDC001867</strain>
    </source>
</reference>
<keyword evidence="3" id="KW-0238">DNA-binding</keyword>
<feature type="region of interest" description="Disordered" evidence="5">
    <location>
        <begin position="212"/>
        <end position="231"/>
    </location>
</feature>
<dbReference type="GO" id="GO:0004519">
    <property type="term" value="F:endonuclease activity"/>
    <property type="evidence" value="ECO:0007669"/>
    <property type="project" value="UniProtKB-KW"/>
</dbReference>
<proteinExistence type="inferred from homology"/>
<feature type="domain" description="Cas12f1-like TNB" evidence="7">
    <location>
        <begin position="295"/>
        <end position="355"/>
    </location>
</feature>
<sequence length="396" mass="44548">MAEVVRYTYRLRPGAVAERVLISEWHRCRFLWNEAVHQQRTGSKPTFGRLSRMLTEARARNTWLREGSQVAQQQTLRDFARALGHSFTVNGRGRPVRKSRKHSLPSLEYTTRGFSVTDGRLRLPGKVLIPIVWSRELPSEPTSVRVYCDSLGHWYASFVVRREVRPMPSATGTIGIDWGVSTTATTTDAAYDLPYGGHRKRCAAELARAQRKMARRRRPRGHSPSNGYQRARREAARLHKKAARQNAHAARVWARRIVADHHTIAVEDFRPNFLSRSTMARKAADAAIGIAKRELIERGKRAGRKVVLVPPAYTTMTCGSCGARAKQRLALDERVFRCGACGHIADRDRNAARVILAATVELDRASDDDVRRWCPPFEVSDAVRAENPPASTVGKS</sequence>
<keyword evidence="4" id="KW-0233">DNA recombination</keyword>
<dbReference type="Pfam" id="PF07282">
    <property type="entry name" value="Cas12f1-like_TNB"/>
    <property type="match status" value="1"/>
</dbReference>
<keyword evidence="8" id="KW-0540">Nuclease</keyword>
<evidence type="ECO:0000259" key="7">
    <source>
        <dbReference type="Pfam" id="PF07282"/>
    </source>
</evidence>
<evidence type="ECO:0000256" key="5">
    <source>
        <dbReference type="SAM" id="MobiDB-lite"/>
    </source>
</evidence>
<dbReference type="Proteomes" id="UP001602089">
    <property type="component" value="Unassembled WGS sequence"/>
</dbReference>
<dbReference type="NCBIfam" id="NF040570">
    <property type="entry name" value="guided_TnpB"/>
    <property type="match status" value="1"/>
</dbReference>
<keyword evidence="9" id="KW-1185">Reference proteome</keyword>
<dbReference type="InterPro" id="IPR010095">
    <property type="entry name" value="Cas12f1-like_TNB"/>
</dbReference>
<feature type="compositionally biased region" description="Basic residues" evidence="5">
    <location>
        <begin position="212"/>
        <end position="221"/>
    </location>
</feature>
<keyword evidence="2" id="KW-0815">Transposition</keyword>
<comment type="similarity">
    <text evidence="1">In the C-terminal section; belongs to the transposase 35 family.</text>
</comment>
<keyword evidence="8" id="KW-0255">Endonuclease</keyword>
<protein>
    <submittedName>
        <fullName evidence="8">RNA-guided endonuclease InsQ/TnpB family protein</fullName>
    </submittedName>
</protein>
<gene>
    <name evidence="8" type="ORF">ACFYY5_20470</name>
</gene>
<evidence type="ECO:0000256" key="2">
    <source>
        <dbReference type="ARBA" id="ARBA00022578"/>
    </source>
</evidence>
<evidence type="ECO:0000313" key="9">
    <source>
        <dbReference type="Proteomes" id="UP001602089"/>
    </source>
</evidence>
<accession>A0ABW6TGE6</accession>
<feature type="domain" description="Probable transposase IS891/IS1136/IS1341" evidence="6">
    <location>
        <begin position="159"/>
        <end position="269"/>
    </location>
</feature>
<comment type="caution">
    <text evidence="8">The sequence shown here is derived from an EMBL/GenBank/DDBJ whole genome shotgun (WGS) entry which is preliminary data.</text>
</comment>
<evidence type="ECO:0000259" key="6">
    <source>
        <dbReference type="Pfam" id="PF01385"/>
    </source>
</evidence>
<name>A0ABW6TGE6_9NOCA</name>
<evidence type="ECO:0000256" key="3">
    <source>
        <dbReference type="ARBA" id="ARBA00023125"/>
    </source>
</evidence>
<evidence type="ECO:0000256" key="1">
    <source>
        <dbReference type="ARBA" id="ARBA00008761"/>
    </source>
</evidence>